<feature type="chain" id="PRO_5001902077" description="Phosphatidylinositol-glycan-specific phospholipase D" evidence="13">
    <location>
        <begin position="24"/>
        <end position="835"/>
    </location>
</feature>
<keyword evidence="5" id="KW-0964">Secreted</keyword>
<dbReference type="AlphaFoldDB" id="A0A094LP31"/>
<keyword evidence="7" id="KW-0677">Repeat</keyword>
<dbReference type="PANTHER" id="PTHR23221:SF7">
    <property type="entry name" value="PHOSPHATIDYLINOSITOL-GLYCAN-SPECIFIC PHOSPHOLIPASE D"/>
    <property type="match status" value="1"/>
</dbReference>
<organism evidence="15 16">
    <name type="scientific">Podiceps cristatus</name>
    <name type="common">Great crested grebe</name>
    <dbReference type="NCBI Taxonomy" id="345573"/>
    <lineage>
        <taxon>Eukaryota</taxon>
        <taxon>Metazoa</taxon>
        <taxon>Chordata</taxon>
        <taxon>Craniata</taxon>
        <taxon>Vertebrata</taxon>
        <taxon>Euteleostomi</taxon>
        <taxon>Archelosauria</taxon>
        <taxon>Archosauria</taxon>
        <taxon>Dinosauria</taxon>
        <taxon>Saurischia</taxon>
        <taxon>Theropoda</taxon>
        <taxon>Coelurosauria</taxon>
        <taxon>Aves</taxon>
        <taxon>Neognathae</taxon>
        <taxon>Neoaves</taxon>
        <taxon>Mirandornithes</taxon>
        <taxon>Podicipediformes</taxon>
        <taxon>Podicipedidae</taxon>
        <taxon>Podiceps</taxon>
    </lineage>
</organism>
<evidence type="ECO:0000256" key="4">
    <source>
        <dbReference type="ARBA" id="ARBA00015988"/>
    </source>
</evidence>
<dbReference type="InterPro" id="IPR013517">
    <property type="entry name" value="FG-GAP"/>
</dbReference>
<dbReference type="SMART" id="SM00191">
    <property type="entry name" value="Int_alpha"/>
    <property type="match status" value="6"/>
</dbReference>
<evidence type="ECO:0000313" key="15">
    <source>
        <dbReference type="EMBL" id="KFZ65494.1"/>
    </source>
</evidence>
<gene>
    <name evidence="15" type="ORF">N338_10994</name>
</gene>
<evidence type="ECO:0000256" key="13">
    <source>
        <dbReference type="SAM" id="SignalP"/>
    </source>
</evidence>
<dbReference type="FunFam" id="2.130.10.130:FF:000017">
    <property type="entry name" value="Glycosylphosphatidylinositol specific phospholipase D1"/>
    <property type="match status" value="1"/>
</dbReference>
<evidence type="ECO:0000256" key="6">
    <source>
        <dbReference type="ARBA" id="ARBA00022729"/>
    </source>
</evidence>
<name>A0A094LP31_PODCR</name>
<evidence type="ECO:0000259" key="14">
    <source>
        <dbReference type="Pfam" id="PF00882"/>
    </source>
</evidence>
<keyword evidence="16" id="KW-1185">Reference proteome</keyword>
<feature type="domain" description="Phospholipase C/D" evidence="14">
    <location>
        <begin position="28"/>
        <end position="210"/>
    </location>
</feature>
<evidence type="ECO:0000256" key="7">
    <source>
        <dbReference type="ARBA" id="ARBA00022737"/>
    </source>
</evidence>
<dbReference type="GO" id="GO:0005615">
    <property type="term" value="C:extracellular space"/>
    <property type="evidence" value="ECO:0007669"/>
    <property type="project" value="TreeGrafter"/>
</dbReference>
<evidence type="ECO:0000256" key="9">
    <source>
        <dbReference type="ARBA" id="ARBA00023180"/>
    </source>
</evidence>
<comment type="catalytic activity">
    <reaction evidence="11">
        <text>a 6-(alpha-D-glucosaminyl)-1-(1,2-diacyl-sn-glycero-3-phospho)-1D-myo-inositol + H2O = 6-(alpha-D-glucosaminyl)-1D-myo-inositol + a 1,2-diacyl-sn-glycero-3-phosphate + H(+)</text>
        <dbReference type="Rhea" id="RHEA:10832"/>
        <dbReference type="ChEBI" id="CHEBI:15377"/>
        <dbReference type="ChEBI" id="CHEBI:15378"/>
        <dbReference type="ChEBI" id="CHEBI:57997"/>
        <dbReference type="ChEBI" id="CHEBI:58608"/>
        <dbReference type="ChEBI" id="CHEBI:58700"/>
        <dbReference type="EC" id="3.1.4.50"/>
    </reaction>
</comment>
<sequence>MAGLKIWSVLLVILHYFCQRCIPCGISTHVEIAHRALEFFVKREGNVNYRQLLLNHQDAFQAGSIYPDAFYPSICKSGIFHDVSEDTHWSPFLSASIHYIRRNYPQPWEEATEKLVAFLFGIASHMVADVSWHSLGIDQGFLKAMGEIDFHGSYSEAHSVGDFGGDVVSQFELDFSYLASNWYVPVKDLTAIYKEFYGREIITESTITECTYLLFLELHGERLAVAKLFPTYASKSPFLVEKFHEYFLGGVDDMAFWTNNIFELTSHMLENGTSGCFLPENPLFINCTREHKDSYINKQSKYERHKNTTSLLTKTLEKNINYTERGVHFNMQSWATNSLRLINRAFATNVWRALAATHHKSSKHVSKPAASYFLSSPYARLGWAMISADLNRDGYEDLVVGAPGYSTLGHVQIGRVYVVYGNQSGLPPEDMDLDGKADQVLQGHQPSGRFGSALAVLDFNEDGVPDLAIGAPSVGSQFLSYKGAVYVYFGTEGRGLASQPNVTITCQYSYCNLGWSLLAADVDGDGNADLVVGSPYAPGGGQQRGFVVAFYSYFNRSDQGLLSVQDANWMVKGEENYAWFGFSLDSCQLENVTLLLIGSPTWKSCAGCNPFSSDVRQSVGKVYGYNPPSTKRWFAVTGDKARGRMGLSLASGVMSVAGITRTVLVAGAPTADSLSRVSFISSVLHQAGLALVYDLTDSTKPSLLSTFSGDRRFSRFGGDVYLSDLDNDGLDEMIVTSPLRTNDITTILFGGAAGRVYIYNGRQASSGNVTGHCKSWVSPCPEDSAQYVLISPEELSRFGSSIITVKSERKKEVVVAAERSSAKARLGGRLFVYSL</sequence>
<dbReference type="InterPro" id="IPR008947">
    <property type="entry name" value="PLipase_C/P1_nuclease_dom_sf"/>
</dbReference>
<dbReference type="InterPro" id="IPR001028">
    <property type="entry name" value="Gprt_PLipase_D"/>
</dbReference>
<evidence type="ECO:0000256" key="2">
    <source>
        <dbReference type="ARBA" id="ARBA00008652"/>
    </source>
</evidence>
<dbReference type="EC" id="3.1.4.50" evidence="3"/>
<evidence type="ECO:0000256" key="1">
    <source>
        <dbReference type="ARBA" id="ARBA00004613"/>
    </source>
</evidence>
<evidence type="ECO:0000256" key="8">
    <source>
        <dbReference type="ARBA" id="ARBA00022801"/>
    </source>
</evidence>
<evidence type="ECO:0000313" key="16">
    <source>
        <dbReference type="Proteomes" id="UP000053854"/>
    </source>
</evidence>
<dbReference type="PANTHER" id="PTHR23221">
    <property type="entry name" value="GLYCOSYLPHOSPHATIDYLINOSITOL PHOSPHOLIPASE D"/>
    <property type="match status" value="1"/>
</dbReference>
<comment type="similarity">
    <text evidence="2">Belongs to the GPLD1 family.</text>
</comment>
<feature type="repeat" description="FG-GAP" evidence="12">
    <location>
        <begin position="367"/>
        <end position="428"/>
    </location>
</feature>
<evidence type="ECO:0000256" key="10">
    <source>
        <dbReference type="ARBA" id="ARBA00029753"/>
    </source>
</evidence>
<dbReference type="InterPro" id="IPR028994">
    <property type="entry name" value="Integrin_alpha_N"/>
</dbReference>
<dbReference type="FunFam" id="2.130.10.130:FF:000013">
    <property type="entry name" value="Glycosylphosphatidylinositol specific phospholipase D1"/>
    <property type="match status" value="1"/>
</dbReference>
<feature type="repeat" description="FG-GAP" evidence="12">
    <location>
        <begin position="436"/>
        <end position="497"/>
    </location>
</feature>
<proteinExistence type="inferred from homology"/>
<keyword evidence="9" id="KW-0325">Glycoprotein</keyword>
<dbReference type="Proteomes" id="UP000053854">
    <property type="component" value="Unassembled WGS sequence"/>
</dbReference>
<dbReference type="OrthoDB" id="5317514at2759"/>
<keyword evidence="6 13" id="KW-0732">Signal</keyword>
<evidence type="ECO:0000256" key="12">
    <source>
        <dbReference type="PROSITE-ProRule" id="PRU00803"/>
    </source>
</evidence>
<reference evidence="15 16" key="1">
    <citation type="submission" date="2014-04" db="EMBL/GenBank/DDBJ databases">
        <title>Genome evolution of avian class.</title>
        <authorList>
            <person name="Zhang G."/>
            <person name="Li C."/>
        </authorList>
    </citation>
    <scope>NUCLEOTIDE SEQUENCE [LARGE SCALE GENOMIC DNA]</scope>
    <source>
        <strain evidence="15">BGI_N338</strain>
    </source>
</reference>
<comment type="subcellular location">
    <subcellularLocation>
        <location evidence="1">Secreted</location>
    </subcellularLocation>
</comment>
<keyword evidence="8" id="KW-0378">Hydrolase</keyword>
<feature type="signal peptide" evidence="13">
    <location>
        <begin position="1"/>
        <end position="23"/>
    </location>
</feature>
<evidence type="ECO:0000256" key="11">
    <source>
        <dbReference type="ARBA" id="ARBA00093237"/>
    </source>
</evidence>
<dbReference type="InterPro" id="IPR029002">
    <property type="entry name" value="PLPC/GPLD1"/>
</dbReference>
<dbReference type="GO" id="GO:0031012">
    <property type="term" value="C:extracellular matrix"/>
    <property type="evidence" value="ECO:0007669"/>
    <property type="project" value="TreeGrafter"/>
</dbReference>
<dbReference type="PROSITE" id="PS51470">
    <property type="entry name" value="FG_GAP"/>
    <property type="match status" value="3"/>
</dbReference>
<dbReference type="Pfam" id="PF01839">
    <property type="entry name" value="FG-GAP"/>
    <property type="match status" value="3"/>
</dbReference>
<dbReference type="Pfam" id="PF00882">
    <property type="entry name" value="Zn_dep_PLPC"/>
    <property type="match status" value="1"/>
</dbReference>
<dbReference type="FunFam" id="2.130.10.130:FF:000020">
    <property type="entry name" value="Glycosylphosphatidylinositol specific phospholipase D1"/>
    <property type="match status" value="1"/>
</dbReference>
<feature type="repeat" description="FG-GAP" evidence="12">
    <location>
        <begin position="499"/>
        <end position="559"/>
    </location>
</feature>
<evidence type="ECO:0000256" key="5">
    <source>
        <dbReference type="ARBA" id="ARBA00022525"/>
    </source>
</evidence>
<protein>
    <recommendedName>
        <fullName evidence="4">Phosphatidylinositol-glycan-specific phospholipase D</fullName>
        <ecNumber evidence="3">3.1.4.50</ecNumber>
    </recommendedName>
    <alternativeName>
        <fullName evidence="10">Glycosyl-phosphatidylinositol-specific phospholipase D</fullName>
    </alternativeName>
</protein>
<dbReference type="SUPFAM" id="SSF69318">
    <property type="entry name" value="Integrin alpha N-terminal domain"/>
    <property type="match status" value="1"/>
</dbReference>
<accession>A0A094LP31</accession>
<dbReference type="InterPro" id="IPR013519">
    <property type="entry name" value="Int_alpha_beta-p"/>
</dbReference>
<dbReference type="GO" id="GO:0004621">
    <property type="term" value="F:glycosylphosphatidylinositol phospholipase D activity"/>
    <property type="evidence" value="ECO:0007669"/>
    <property type="project" value="UniProtKB-EC"/>
</dbReference>
<dbReference type="SUPFAM" id="SSF48537">
    <property type="entry name" value="Phospholipase C/P1 nuclease"/>
    <property type="match status" value="1"/>
</dbReference>
<evidence type="ECO:0000256" key="3">
    <source>
        <dbReference type="ARBA" id="ARBA00012284"/>
    </source>
</evidence>
<dbReference type="Gene3D" id="2.130.10.130">
    <property type="entry name" value="Integrin alpha, N-terminal"/>
    <property type="match status" value="3"/>
</dbReference>
<dbReference type="EMBL" id="KL274250">
    <property type="protein sequence ID" value="KFZ65494.1"/>
    <property type="molecule type" value="Genomic_DNA"/>
</dbReference>
<dbReference type="PRINTS" id="PR00718">
    <property type="entry name" value="PHPHLIPASED"/>
</dbReference>